<evidence type="ECO:0000313" key="2">
    <source>
        <dbReference type="Proteomes" id="UP000494216"/>
    </source>
</evidence>
<reference evidence="1 2" key="1">
    <citation type="submission" date="2020-02" db="EMBL/GenBank/DDBJ databases">
        <authorList>
            <person name="Hogendoorn C."/>
        </authorList>
    </citation>
    <scope>NUCLEOTIDE SEQUENCE [LARGE SCALE GENOMIC DNA]</scope>
    <source>
        <strain evidence="1">METHB21</strain>
    </source>
</reference>
<comment type="caution">
    <text evidence="1">The sequence shown here is derived from an EMBL/GenBank/DDBJ whole genome shotgun (WGS) entry which is preliminary data.</text>
</comment>
<keyword evidence="2" id="KW-1185">Reference proteome</keyword>
<protein>
    <submittedName>
        <fullName evidence="1">TupA-like ATPgrasp</fullName>
    </submittedName>
</protein>
<organism evidence="1 2">
    <name type="scientific">Candidatus Methylobacter favarea</name>
    <dbReference type="NCBI Taxonomy" id="2707345"/>
    <lineage>
        <taxon>Bacteria</taxon>
        <taxon>Pseudomonadati</taxon>
        <taxon>Pseudomonadota</taxon>
        <taxon>Gammaproteobacteria</taxon>
        <taxon>Methylococcales</taxon>
        <taxon>Methylococcaceae</taxon>
        <taxon>Methylobacter</taxon>
    </lineage>
</organism>
<dbReference type="AlphaFoldDB" id="A0A8S0XGT1"/>
<sequence length="303" mass="36471">MLNRLKKSKNYQMFYLFRMSLELKFLRLMAIFIPDDLYVRWQYKRELGKELNLINPVGFNEKLQWLKLNWRDEIATICADKYKVREYVKDRIGDHILTRLYGVYDRLEDIDLHNLPESFVLKITHGSGQNILCKNKKDVDWGYSFALLKIYMANNHYYYGREFPYKNIVPRIICEEFLDDEGKVPMDYKFYCFNGQPHFVEVHFDRYGQRKNNLYDLNWNLLPVEMTYPRFFGAVDKPEGFEEMCGYAQILTKGMPFVRVDFYNFNKRIYFGEMTFYPACGMDKFSPEKYDDILGTLLTLPEK</sequence>
<dbReference type="EMBL" id="CADCXN010000068">
    <property type="protein sequence ID" value="CAA9891297.1"/>
    <property type="molecule type" value="Genomic_DNA"/>
</dbReference>
<dbReference type="RefSeq" id="WP_174626174.1">
    <property type="nucleotide sequence ID" value="NZ_CADCXN010000068.1"/>
</dbReference>
<proteinExistence type="predicted"/>
<gene>
    <name evidence="1" type="ORF">METHB2_390031</name>
</gene>
<dbReference type="Proteomes" id="UP000494216">
    <property type="component" value="Unassembled WGS sequence"/>
</dbReference>
<evidence type="ECO:0000313" key="1">
    <source>
        <dbReference type="EMBL" id="CAA9891297.1"/>
    </source>
</evidence>
<name>A0A8S0XGT1_9GAMM</name>
<dbReference type="Pfam" id="PF14305">
    <property type="entry name" value="ATPgrasp_TupA"/>
    <property type="match status" value="1"/>
</dbReference>
<accession>A0A8S0XGT1</accession>
<dbReference type="InterPro" id="IPR029465">
    <property type="entry name" value="ATPgrasp_TupA"/>
</dbReference>